<accession>G0UUT9</accession>
<evidence type="ECO:0000256" key="1">
    <source>
        <dbReference type="SAM" id="MobiDB-lite"/>
    </source>
</evidence>
<dbReference type="VEuPathDB" id="TriTrypDB:TcIL3000_9_5610"/>
<sequence length="309" mass="34155">MGSVRSGMPGIDYSKWDKICCSDDSESELPEKPTVTHLQYPSRVTIGNNGVHVETSAPEAAATPFGGAGSTSNKTPPVDCSSAQSVLNDKAGSAVAALSSHCCHSNDAGRDSDGVGDEDDDILYKSLTHNGGREEDSHIWSQTRDTATVGFILPSMSIRAKDVHSFRIEAEEQSNRTSMNVISFGIRGIEVKYRHVLRYPVKLDEDILDGCWALHSLKKHSLRILVVQLVKETMAIGVTLWWDRCFVSDRTIIDTTKISDRNDGSATRAQTFRESWQEAHEEFKRRMAERRNAPRIIDDDDLEDNADGG</sequence>
<feature type="compositionally biased region" description="Acidic residues" evidence="1">
    <location>
        <begin position="298"/>
        <end position="309"/>
    </location>
</feature>
<feature type="region of interest" description="Disordered" evidence="1">
    <location>
        <begin position="290"/>
        <end position="309"/>
    </location>
</feature>
<gene>
    <name evidence="2" type="ORF">TCIL3000_9_5610</name>
</gene>
<evidence type="ECO:0000313" key="2">
    <source>
        <dbReference type="EMBL" id="CCC93153.1"/>
    </source>
</evidence>
<dbReference type="AlphaFoldDB" id="G0UUT9"/>
<dbReference type="InterPro" id="IPR008978">
    <property type="entry name" value="HSP20-like_chaperone"/>
</dbReference>
<protein>
    <recommendedName>
        <fullName evidence="3">CS domain-containing protein</fullName>
    </recommendedName>
</protein>
<dbReference type="Gene3D" id="2.60.40.790">
    <property type="match status" value="1"/>
</dbReference>
<organism evidence="2">
    <name type="scientific">Trypanosoma congolense (strain IL3000)</name>
    <dbReference type="NCBI Taxonomy" id="1068625"/>
    <lineage>
        <taxon>Eukaryota</taxon>
        <taxon>Discoba</taxon>
        <taxon>Euglenozoa</taxon>
        <taxon>Kinetoplastea</taxon>
        <taxon>Metakinetoplastina</taxon>
        <taxon>Trypanosomatida</taxon>
        <taxon>Trypanosomatidae</taxon>
        <taxon>Trypanosoma</taxon>
        <taxon>Nannomonas</taxon>
    </lineage>
</organism>
<reference evidence="2" key="1">
    <citation type="journal article" date="2012" name="Proc. Natl. Acad. Sci. U.S.A.">
        <title>Antigenic diversity is generated by distinct evolutionary mechanisms in African trypanosome species.</title>
        <authorList>
            <person name="Jackson A.P."/>
            <person name="Berry A."/>
            <person name="Aslett M."/>
            <person name="Allison H.C."/>
            <person name="Burton P."/>
            <person name="Vavrova-Anderson J."/>
            <person name="Brown R."/>
            <person name="Browne H."/>
            <person name="Corton N."/>
            <person name="Hauser H."/>
            <person name="Gamble J."/>
            <person name="Gilderthorp R."/>
            <person name="Marcello L."/>
            <person name="McQuillan J."/>
            <person name="Otto T.D."/>
            <person name="Quail M.A."/>
            <person name="Sanders M.J."/>
            <person name="van Tonder A."/>
            <person name="Ginger M.L."/>
            <person name="Field M.C."/>
            <person name="Barry J.D."/>
            <person name="Hertz-Fowler C."/>
            <person name="Berriman M."/>
        </authorList>
    </citation>
    <scope>NUCLEOTIDE SEQUENCE</scope>
    <source>
        <strain evidence="2">IL3000</strain>
    </source>
</reference>
<evidence type="ECO:0008006" key="3">
    <source>
        <dbReference type="Google" id="ProtNLM"/>
    </source>
</evidence>
<dbReference type="EMBL" id="HE575322">
    <property type="protein sequence ID" value="CCC93153.1"/>
    <property type="molecule type" value="Genomic_DNA"/>
</dbReference>
<dbReference type="SUPFAM" id="SSF49764">
    <property type="entry name" value="HSP20-like chaperones"/>
    <property type="match status" value="1"/>
</dbReference>
<name>G0UUT9_TRYCI</name>
<proteinExistence type="predicted"/>